<dbReference type="Proteomes" id="UP000435112">
    <property type="component" value="Unassembled WGS sequence"/>
</dbReference>
<dbReference type="AlphaFoldDB" id="A0A6A3IY90"/>
<feature type="transmembrane region" description="Helical" evidence="2">
    <location>
        <begin position="95"/>
        <end position="118"/>
    </location>
</feature>
<evidence type="ECO:0000313" key="5">
    <source>
        <dbReference type="EMBL" id="KAE9300996.1"/>
    </source>
</evidence>
<dbReference type="EMBL" id="QXFT01002267">
    <property type="protein sequence ID" value="KAE9300996.1"/>
    <property type="molecule type" value="Genomic_DNA"/>
</dbReference>
<protein>
    <submittedName>
        <fullName evidence="3">Uncharacterized protein</fullName>
    </submittedName>
</protein>
<dbReference type="EMBL" id="QXFV01002366">
    <property type="protein sequence ID" value="KAE8988844.1"/>
    <property type="molecule type" value="Genomic_DNA"/>
</dbReference>
<evidence type="ECO:0000313" key="3">
    <source>
        <dbReference type="EMBL" id="KAE8986697.1"/>
    </source>
</evidence>
<keyword evidence="2" id="KW-0812">Transmembrane</keyword>
<organism evidence="3 8">
    <name type="scientific">Phytophthora rubi</name>
    <dbReference type="NCBI Taxonomy" id="129364"/>
    <lineage>
        <taxon>Eukaryota</taxon>
        <taxon>Sar</taxon>
        <taxon>Stramenopiles</taxon>
        <taxon>Oomycota</taxon>
        <taxon>Peronosporomycetes</taxon>
        <taxon>Peronosporales</taxon>
        <taxon>Peronosporaceae</taxon>
        <taxon>Phytophthora</taxon>
    </lineage>
</organism>
<name>A0A6A3IY90_9STRA</name>
<evidence type="ECO:0000313" key="6">
    <source>
        <dbReference type="Proteomes" id="UP000429607"/>
    </source>
</evidence>
<evidence type="ECO:0000313" key="8">
    <source>
        <dbReference type="Proteomes" id="UP000435112"/>
    </source>
</evidence>
<feature type="region of interest" description="Disordered" evidence="1">
    <location>
        <begin position="35"/>
        <end position="57"/>
    </location>
</feature>
<evidence type="ECO:0000256" key="1">
    <source>
        <dbReference type="SAM" id="MobiDB-lite"/>
    </source>
</evidence>
<evidence type="ECO:0000313" key="7">
    <source>
        <dbReference type="Proteomes" id="UP000434957"/>
    </source>
</evidence>
<evidence type="ECO:0000256" key="2">
    <source>
        <dbReference type="SAM" id="Phobius"/>
    </source>
</evidence>
<dbReference type="EMBL" id="QXFU01002364">
    <property type="protein sequence ID" value="KAE8986697.1"/>
    <property type="molecule type" value="Genomic_DNA"/>
</dbReference>
<keyword evidence="2" id="KW-1133">Transmembrane helix</keyword>
<accession>A0A6A3IY90</accession>
<sequence length="121" mass="13725">MEDFQMRDTVEGDAIRRVLMESSRLRASRNFSRRYVESTKDKDQSPERVAEQNEDSRAVTAIGSKYHELVRETAREGADDDANTEQDSQSSSLTILQWVGTLLIGISILLTWPIAVAYMRG</sequence>
<proteinExistence type="predicted"/>
<dbReference type="OrthoDB" id="111690at2759"/>
<dbReference type="Proteomes" id="UP000434957">
    <property type="component" value="Unassembled WGS sequence"/>
</dbReference>
<comment type="caution">
    <text evidence="3">The sequence shown here is derived from an EMBL/GenBank/DDBJ whole genome shotgun (WGS) entry which is preliminary data.</text>
</comment>
<dbReference type="Proteomes" id="UP000429607">
    <property type="component" value="Unassembled WGS sequence"/>
</dbReference>
<feature type="region of interest" description="Disordered" evidence="1">
    <location>
        <begin position="73"/>
        <end position="92"/>
    </location>
</feature>
<keyword evidence="2" id="KW-0472">Membrane</keyword>
<evidence type="ECO:0000313" key="4">
    <source>
        <dbReference type="EMBL" id="KAE8988844.1"/>
    </source>
</evidence>
<keyword evidence="7" id="KW-1185">Reference proteome</keyword>
<gene>
    <name evidence="4" type="ORF">PR001_g21931</name>
    <name evidence="3" type="ORF">PR002_g22275</name>
    <name evidence="5" type="ORF">PR003_g22630</name>
</gene>
<reference evidence="6 8" key="1">
    <citation type="submission" date="2018-09" db="EMBL/GenBank/DDBJ databases">
        <title>Genomic investigation of the strawberry pathogen Phytophthora fragariae indicates pathogenicity is determined by transcriptional variation in three key races.</title>
        <authorList>
            <person name="Adams T.M."/>
            <person name="Armitage A.D."/>
            <person name="Sobczyk M.K."/>
            <person name="Bates H.J."/>
            <person name="Dunwell J.M."/>
            <person name="Nellist C.F."/>
            <person name="Harrison R.J."/>
        </authorList>
    </citation>
    <scope>NUCLEOTIDE SEQUENCE [LARGE SCALE GENOMIC DNA]</scope>
    <source>
        <strain evidence="4 6">SCRP249</strain>
        <strain evidence="3 8">SCRP324</strain>
        <strain evidence="5 7">SCRP333</strain>
    </source>
</reference>